<feature type="domain" description="ShKT" evidence="4">
    <location>
        <begin position="65"/>
        <end position="97"/>
    </location>
</feature>
<keyword evidence="1" id="KW-0800">Toxin</keyword>
<feature type="disulfide bond" evidence="2">
    <location>
        <begin position="72"/>
        <end position="90"/>
    </location>
</feature>
<evidence type="ECO:0000256" key="1">
    <source>
        <dbReference type="ARBA" id="ARBA00022656"/>
    </source>
</evidence>
<dbReference type="RefSeq" id="XP_031567231.1">
    <property type="nucleotide sequence ID" value="XM_031711371.1"/>
</dbReference>
<accession>A0A6P8IJY8</accession>
<dbReference type="GO" id="GO:0090729">
    <property type="term" value="F:toxin activity"/>
    <property type="evidence" value="ECO:0007669"/>
    <property type="project" value="UniProtKB-KW"/>
</dbReference>
<keyword evidence="2" id="KW-1015">Disulfide bond</keyword>
<gene>
    <name evidence="6" type="primary">LOC116302151</name>
</gene>
<comment type="caution">
    <text evidence="2">Lacks conserved residue(s) required for the propagation of feature annotation.</text>
</comment>
<evidence type="ECO:0000256" key="2">
    <source>
        <dbReference type="PROSITE-ProRule" id="PRU01005"/>
    </source>
</evidence>
<dbReference type="Proteomes" id="UP000515163">
    <property type="component" value="Unplaced"/>
</dbReference>
<dbReference type="OrthoDB" id="6120333at2759"/>
<dbReference type="GeneID" id="116302151"/>
<sequence>MAKPQKIAVVCFMMVLVVLTIELSLARAAIHRLLDCSRGKYGCCPDGVTYAYGNGSNSECSASLCYDKVKDCATRKSKVGCYGEGMRDLCPKTCKHCRSSTSRYWRTGPSKDCVNSKYGCCYDDVIPATKKDKRPGVGCPRCYDLLPHTCGQFGTPSDCRSNDPRLRQFLKSTCFKKCGICTNFKEVEKRKEVKGWRNKFY</sequence>
<reference evidence="6" key="1">
    <citation type="submission" date="2025-08" db="UniProtKB">
        <authorList>
            <consortium name="RefSeq"/>
        </authorList>
    </citation>
    <scope>IDENTIFICATION</scope>
    <source>
        <tissue evidence="6">Tentacle</tissue>
    </source>
</reference>
<feature type="signal peptide" evidence="3">
    <location>
        <begin position="1"/>
        <end position="28"/>
    </location>
</feature>
<protein>
    <submittedName>
        <fullName evidence="6">Papilin-like</fullName>
    </submittedName>
</protein>
<dbReference type="AlphaFoldDB" id="A0A6P8IJY8"/>
<feature type="disulfide bond" evidence="2">
    <location>
        <begin position="81"/>
        <end position="94"/>
    </location>
</feature>
<feature type="chain" id="PRO_5028314267" evidence="3">
    <location>
        <begin position="29"/>
        <end position="201"/>
    </location>
</feature>
<dbReference type="KEGG" id="aten:116302151"/>
<dbReference type="Pfam" id="PF01549">
    <property type="entry name" value="ShK"/>
    <property type="match status" value="1"/>
</dbReference>
<proteinExistence type="predicted"/>
<dbReference type="PROSITE" id="PS51670">
    <property type="entry name" value="SHKT"/>
    <property type="match status" value="1"/>
</dbReference>
<evidence type="ECO:0000256" key="3">
    <source>
        <dbReference type="SAM" id="SignalP"/>
    </source>
</evidence>
<evidence type="ECO:0000313" key="5">
    <source>
        <dbReference type="Proteomes" id="UP000515163"/>
    </source>
</evidence>
<evidence type="ECO:0000259" key="4">
    <source>
        <dbReference type="PROSITE" id="PS51670"/>
    </source>
</evidence>
<dbReference type="InterPro" id="IPR003582">
    <property type="entry name" value="ShKT_dom"/>
</dbReference>
<dbReference type="InParanoid" id="A0A6P8IJY8"/>
<organism evidence="5 6">
    <name type="scientific">Actinia tenebrosa</name>
    <name type="common">Australian red waratah sea anemone</name>
    <dbReference type="NCBI Taxonomy" id="6105"/>
    <lineage>
        <taxon>Eukaryota</taxon>
        <taxon>Metazoa</taxon>
        <taxon>Cnidaria</taxon>
        <taxon>Anthozoa</taxon>
        <taxon>Hexacorallia</taxon>
        <taxon>Actiniaria</taxon>
        <taxon>Actiniidae</taxon>
        <taxon>Actinia</taxon>
    </lineage>
</organism>
<name>A0A6P8IJY8_ACTTE</name>
<keyword evidence="5" id="KW-1185">Reference proteome</keyword>
<keyword evidence="3" id="KW-0732">Signal</keyword>
<evidence type="ECO:0000313" key="6">
    <source>
        <dbReference type="RefSeq" id="XP_031567231.1"/>
    </source>
</evidence>